<dbReference type="OrthoDB" id="5583277at2759"/>
<dbReference type="Pfam" id="PF21656">
    <property type="entry name" value="DUF6859"/>
    <property type="match status" value="1"/>
</dbReference>
<dbReference type="PANTHER" id="PTHR36853">
    <property type="entry name" value="EXPRESSED PROTEIN"/>
    <property type="match status" value="1"/>
</dbReference>
<gene>
    <name evidence="3" type="ORF">FGG08_004344</name>
</gene>
<evidence type="ECO:0000313" key="4">
    <source>
        <dbReference type="Proteomes" id="UP000698800"/>
    </source>
</evidence>
<proteinExistence type="predicted"/>
<accession>A0A9P8I0M2</accession>
<feature type="region of interest" description="Disordered" evidence="1">
    <location>
        <begin position="51"/>
        <end position="92"/>
    </location>
</feature>
<dbReference type="Proteomes" id="UP000698800">
    <property type="component" value="Unassembled WGS sequence"/>
</dbReference>
<dbReference type="InterPro" id="IPR049205">
    <property type="entry name" value="Vps3844_N"/>
</dbReference>
<dbReference type="InterPro" id="IPR053065">
    <property type="entry name" value="Archenteron_Induction-Rel"/>
</dbReference>
<dbReference type="AlphaFoldDB" id="A0A9P8I0M2"/>
<dbReference type="PANTHER" id="PTHR36853:SF1">
    <property type="entry name" value="DUF3844 DOMAIN-CONTAINING PROTEIN"/>
    <property type="match status" value="1"/>
</dbReference>
<dbReference type="EMBL" id="JAGHQL010000086">
    <property type="protein sequence ID" value="KAH0539106.1"/>
    <property type="molecule type" value="Genomic_DNA"/>
</dbReference>
<reference evidence="3" key="1">
    <citation type="submission" date="2021-03" db="EMBL/GenBank/DDBJ databases">
        <title>Comparative genomics and phylogenomic investigation of the class Geoglossomycetes provide insights into ecological specialization and systematics.</title>
        <authorList>
            <person name="Melie T."/>
            <person name="Pirro S."/>
            <person name="Miller A.N."/>
            <person name="Quandt A."/>
        </authorList>
    </citation>
    <scope>NUCLEOTIDE SEQUENCE</scope>
    <source>
        <strain evidence="3">GBOQ0MN5Z8</strain>
    </source>
</reference>
<comment type="caution">
    <text evidence="3">The sequence shown here is derived from an EMBL/GenBank/DDBJ whole genome shotgun (WGS) entry which is preliminary data.</text>
</comment>
<name>A0A9P8I0M2_9PEZI</name>
<feature type="domain" description="Vacuolar sorting protein Vps3844 N-terminal" evidence="2">
    <location>
        <begin position="135"/>
        <end position="200"/>
    </location>
</feature>
<sequence>MDVVLQEELILSSLQSQDLTKAVNESLNEDRVVKSYIENIQSVAALTNLNGGDQFVPQRNPDPRHELAAQTQDDGSPEVCHRQRNQGLNDPGINTKMRLKACLLVPAIFSSASAASSPAPFFAFENPSPPSDPQTVSPEAARLILARRLGLSQFHRLKGLGDDTLRQINDLGGSQQRLLSDPEDDLQEPIVIIVEGVENAGVGQARSSHASPDGYLEVKTSGDTFMGSIIFNENVFVPSAEPPRRLADEML</sequence>
<organism evidence="3 4">
    <name type="scientific">Glutinoglossum americanum</name>
    <dbReference type="NCBI Taxonomy" id="1670608"/>
    <lineage>
        <taxon>Eukaryota</taxon>
        <taxon>Fungi</taxon>
        <taxon>Dikarya</taxon>
        <taxon>Ascomycota</taxon>
        <taxon>Pezizomycotina</taxon>
        <taxon>Geoglossomycetes</taxon>
        <taxon>Geoglossales</taxon>
        <taxon>Geoglossaceae</taxon>
        <taxon>Glutinoglossum</taxon>
    </lineage>
</organism>
<protein>
    <recommendedName>
        <fullName evidence="2">Vacuolar sorting protein Vps3844 N-terminal domain-containing protein</fullName>
    </recommendedName>
</protein>
<evidence type="ECO:0000259" key="2">
    <source>
        <dbReference type="Pfam" id="PF21656"/>
    </source>
</evidence>
<evidence type="ECO:0000256" key="1">
    <source>
        <dbReference type="SAM" id="MobiDB-lite"/>
    </source>
</evidence>
<evidence type="ECO:0000313" key="3">
    <source>
        <dbReference type="EMBL" id="KAH0539106.1"/>
    </source>
</evidence>
<keyword evidence="4" id="KW-1185">Reference proteome</keyword>
<dbReference type="GO" id="GO:0005783">
    <property type="term" value="C:endoplasmic reticulum"/>
    <property type="evidence" value="ECO:0007669"/>
    <property type="project" value="TreeGrafter"/>
</dbReference>